<organism evidence="11 12">
    <name type="scientific">Cyclospora cayetanensis</name>
    <dbReference type="NCBI Taxonomy" id="88456"/>
    <lineage>
        <taxon>Eukaryota</taxon>
        <taxon>Sar</taxon>
        <taxon>Alveolata</taxon>
        <taxon>Apicomplexa</taxon>
        <taxon>Conoidasida</taxon>
        <taxon>Coccidia</taxon>
        <taxon>Eucoccidiorida</taxon>
        <taxon>Eimeriorina</taxon>
        <taxon>Eimeriidae</taxon>
        <taxon>Cyclospora</taxon>
    </lineage>
</organism>
<proteinExistence type="predicted"/>
<keyword evidence="4" id="KW-0808">Transferase</keyword>
<sequence length="685" mass="75431">MTVHRRKGGTSPSGGDVSLSGSLNAQERRSKSTKAPHAAPLAPWTLVKALWASFCLGAALGLLFVSVLLAGVLFLCSSGLVSAQQLGFGLGDSLLRFRDLSDAVDTSRKQNMQWNSKQILVKGMPAFLLETQRKEEVFGDATADLLHGRVGVDPWGDPLWRPSAPPGQQNREQLEASYKGYCFNTALSDSISLDRAVPSFESSACAAHRKTFAAFTSSPSSAAFGGKVSVIIVLHNELLSVLLRSIHSVLNRTPSGLLKEIIVVNDNSDHTTHPWLQNQLEEYVAVGLPKTKLLRLPQRRGLMGARAAGAAIAQGSVLVFLDSHVEVLPFWLEPLLQRIRESPKTAALPRIASIDAETFEIHNGGIDTLAFNWSLGHMHRDEDIRARKINLNKSDTDPIESPIMPGGIFAIAKDWWDMLGGYDEGLRLYAGEEFELSFKVWMCGGSLEVLTCSKVAHVFRSDKYWKVYRVPGEEISRNKQRAAHVWMDEYVRYVLLTTPPVSDEFLGDLEPQKALRKKLGCNSFQWYLDNVYPELEAPSLETAKTGAIYRRDINACLDTMQRGTGPIGAFPCHFSHGTQAFLFDGSSGKLFVGQKGFNSCVGGDPTAHSVLQFDCNYDTEGLSMLWHYNEDTNQLQLVTDEAQASTEADPMCLRIFAFPTEESPHAVELAVCDPHDAGQHLVFVP</sequence>
<dbReference type="GO" id="GO:0046872">
    <property type="term" value="F:metal ion binding"/>
    <property type="evidence" value="ECO:0007669"/>
    <property type="project" value="UniProtKB-KW"/>
</dbReference>
<reference evidence="12" key="1">
    <citation type="submission" date="2025-08" db="UniProtKB">
        <authorList>
            <consortium name="RefSeq"/>
        </authorList>
    </citation>
    <scope>IDENTIFICATION</scope>
</reference>
<keyword evidence="9" id="KW-1133">Transmembrane helix</keyword>
<evidence type="ECO:0000256" key="8">
    <source>
        <dbReference type="SAM" id="MobiDB-lite"/>
    </source>
</evidence>
<accession>A0A6P6RZA3</accession>
<dbReference type="Proteomes" id="UP000515125">
    <property type="component" value="Unplaced"/>
</dbReference>
<keyword evidence="7" id="KW-0464">Manganese</keyword>
<feature type="region of interest" description="Disordered" evidence="8">
    <location>
        <begin position="1"/>
        <end position="36"/>
    </location>
</feature>
<dbReference type="GeneID" id="34618777"/>
<evidence type="ECO:0000256" key="7">
    <source>
        <dbReference type="ARBA" id="ARBA00023211"/>
    </source>
</evidence>
<evidence type="ECO:0000313" key="12">
    <source>
        <dbReference type="RefSeq" id="XP_026193193.1"/>
    </source>
</evidence>
<evidence type="ECO:0000259" key="10">
    <source>
        <dbReference type="Pfam" id="PF00535"/>
    </source>
</evidence>
<evidence type="ECO:0000313" key="11">
    <source>
        <dbReference type="Proteomes" id="UP000515125"/>
    </source>
</evidence>
<dbReference type="PANTHER" id="PTHR11675:SF68">
    <property type="entry name" value="N-ACETYLGALACTOSAMINYLTRANSFERASE 7"/>
    <property type="match status" value="1"/>
</dbReference>
<keyword evidence="5" id="KW-0479">Metal-binding</keyword>
<dbReference type="Pfam" id="PF00535">
    <property type="entry name" value="Glycos_transf_2"/>
    <property type="match status" value="1"/>
</dbReference>
<keyword evidence="9" id="KW-0472">Membrane</keyword>
<evidence type="ECO:0000256" key="6">
    <source>
        <dbReference type="ARBA" id="ARBA00023157"/>
    </source>
</evidence>
<comment type="cofactor">
    <cofactor evidence="1">
        <name>Mn(2+)</name>
        <dbReference type="ChEBI" id="CHEBI:29035"/>
    </cofactor>
</comment>
<dbReference type="Gene3D" id="2.80.10.50">
    <property type="match status" value="1"/>
</dbReference>
<protein>
    <submittedName>
        <fullName evidence="12">Inactive polypeptide N-acetylgalactosaminyltransferase-like protein 5</fullName>
    </submittedName>
</protein>
<dbReference type="OrthoDB" id="416652at2759"/>
<dbReference type="GO" id="GO:0006493">
    <property type="term" value="P:protein O-linked glycosylation"/>
    <property type="evidence" value="ECO:0007669"/>
    <property type="project" value="TreeGrafter"/>
</dbReference>
<keyword evidence="11" id="KW-1185">Reference proteome</keyword>
<evidence type="ECO:0000256" key="3">
    <source>
        <dbReference type="ARBA" id="ARBA00022676"/>
    </source>
</evidence>
<dbReference type="InterPro" id="IPR029044">
    <property type="entry name" value="Nucleotide-diphossugar_trans"/>
</dbReference>
<dbReference type="RefSeq" id="XP_026193193.1">
    <property type="nucleotide sequence ID" value="XM_026337408.1"/>
</dbReference>
<keyword evidence="3" id="KW-0328">Glycosyltransferase</keyword>
<dbReference type="InterPro" id="IPR035992">
    <property type="entry name" value="Ricin_B-like_lectins"/>
</dbReference>
<dbReference type="SUPFAM" id="SSF53448">
    <property type="entry name" value="Nucleotide-diphospho-sugar transferases"/>
    <property type="match status" value="1"/>
</dbReference>
<evidence type="ECO:0000256" key="4">
    <source>
        <dbReference type="ARBA" id="ARBA00022679"/>
    </source>
</evidence>
<keyword evidence="6" id="KW-1015">Disulfide bond</keyword>
<evidence type="ECO:0000256" key="1">
    <source>
        <dbReference type="ARBA" id="ARBA00001936"/>
    </source>
</evidence>
<comment type="pathway">
    <text evidence="2">Protein modification; protein glycosylation.</text>
</comment>
<dbReference type="Gene3D" id="3.90.550.10">
    <property type="entry name" value="Spore Coat Polysaccharide Biosynthesis Protein SpsA, Chain A"/>
    <property type="match status" value="1"/>
</dbReference>
<dbReference type="GO" id="GO:0005794">
    <property type="term" value="C:Golgi apparatus"/>
    <property type="evidence" value="ECO:0007669"/>
    <property type="project" value="TreeGrafter"/>
</dbReference>
<dbReference type="SUPFAM" id="SSF50370">
    <property type="entry name" value="Ricin B-like lectins"/>
    <property type="match status" value="1"/>
</dbReference>
<feature type="domain" description="Glycosyltransferase 2-like" evidence="10">
    <location>
        <begin position="229"/>
        <end position="384"/>
    </location>
</feature>
<name>A0A6P6RZA3_9EIME</name>
<dbReference type="InterPro" id="IPR001173">
    <property type="entry name" value="Glyco_trans_2-like"/>
</dbReference>
<evidence type="ECO:0000256" key="5">
    <source>
        <dbReference type="ARBA" id="ARBA00022723"/>
    </source>
</evidence>
<feature type="transmembrane region" description="Helical" evidence="9">
    <location>
        <begin position="49"/>
        <end position="75"/>
    </location>
</feature>
<evidence type="ECO:0000256" key="9">
    <source>
        <dbReference type="SAM" id="Phobius"/>
    </source>
</evidence>
<dbReference type="GO" id="GO:0004653">
    <property type="term" value="F:polypeptide N-acetylgalactosaminyltransferase activity"/>
    <property type="evidence" value="ECO:0007669"/>
    <property type="project" value="TreeGrafter"/>
</dbReference>
<dbReference type="AlphaFoldDB" id="A0A6P6RZA3"/>
<evidence type="ECO:0000256" key="2">
    <source>
        <dbReference type="ARBA" id="ARBA00004922"/>
    </source>
</evidence>
<dbReference type="PANTHER" id="PTHR11675">
    <property type="entry name" value="N-ACETYLGALACTOSAMINYLTRANSFERASE"/>
    <property type="match status" value="1"/>
</dbReference>
<gene>
    <name evidence="12" type="primary">LOC34618777</name>
</gene>
<keyword evidence="9" id="KW-0812">Transmembrane</keyword>